<keyword evidence="1" id="KW-0812">Transmembrane</keyword>
<protein>
    <submittedName>
        <fullName evidence="3">Sulfurtransferase</fullName>
    </submittedName>
</protein>
<sequence length="77" mass="8498">MTSKSLTTHRIVRIVAGFFVLLSLSLGAEASPLFHNANWLWFTAFVGANLFQSGFTQFCPLETLLKKLGFKETCGGE</sequence>
<feature type="domain" description="Inner membrane protein YgaP-like transmembrane" evidence="2">
    <location>
        <begin position="7"/>
        <end position="74"/>
    </location>
</feature>
<evidence type="ECO:0000313" key="4">
    <source>
        <dbReference type="Proteomes" id="UP000824988"/>
    </source>
</evidence>
<evidence type="ECO:0000256" key="1">
    <source>
        <dbReference type="SAM" id="Phobius"/>
    </source>
</evidence>
<organism evidence="3 4">
    <name type="scientific">Methylogaea oryzae</name>
    <dbReference type="NCBI Taxonomy" id="1295382"/>
    <lineage>
        <taxon>Bacteria</taxon>
        <taxon>Pseudomonadati</taxon>
        <taxon>Pseudomonadota</taxon>
        <taxon>Gammaproteobacteria</taxon>
        <taxon>Methylococcales</taxon>
        <taxon>Methylococcaceae</taxon>
        <taxon>Methylogaea</taxon>
    </lineage>
</organism>
<keyword evidence="1" id="KW-1133">Transmembrane helix</keyword>
<evidence type="ECO:0000259" key="2">
    <source>
        <dbReference type="Pfam" id="PF11127"/>
    </source>
</evidence>
<dbReference type="InterPro" id="IPR021309">
    <property type="entry name" value="YgaP-like_TM"/>
</dbReference>
<evidence type="ECO:0000313" key="3">
    <source>
        <dbReference type="EMBL" id="BBL71254.1"/>
    </source>
</evidence>
<proteinExistence type="predicted"/>
<dbReference type="Proteomes" id="UP000824988">
    <property type="component" value="Chromosome"/>
</dbReference>
<keyword evidence="4" id="KW-1185">Reference proteome</keyword>
<feature type="transmembrane region" description="Helical" evidence="1">
    <location>
        <begin position="40"/>
        <end position="61"/>
    </location>
</feature>
<dbReference type="Pfam" id="PF11127">
    <property type="entry name" value="YgaP-like_TM"/>
    <property type="match status" value="1"/>
</dbReference>
<reference evidence="3" key="1">
    <citation type="submission" date="2019-06" db="EMBL/GenBank/DDBJ databases">
        <title>Complete genome sequence of Methylogaea oryzae strain JCM16910.</title>
        <authorList>
            <person name="Asakawa S."/>
        </authorList>
    </citation>
    <scope>NUCLEOTIDE SEQUENCE</scope>
    <source>
        <strain evidence="3">E10</strain>
    </source>
</reference>
<dbReference type="EMBL" id="AP019782">
    <property type="protein sequence ID" value="BBL71254.1"/>
    <property type="molecule type" value="Genomic_DNA"/>
</dbReference>
<gene>
    <name evidence="3" type="ORF">MoryE10_18600</name>
</gene>
<dbReference type="KEGG" id="moz:MoryE10_18600"/>
<dbReference type="AlphaFoldDB" id="A0A8D4VRJ0"/>
<accession>A0A8D4VRJ0</accession>
<keyword evidence="1" id="KW-0472">Membrane</keyword>
<name>A0A8D4VRJ0_9GAMM</name>